<organism evidence="2 3">
    <name type="scientific">Lolium multiflorum</name>
    <name type="common">Italian ryegrass</name>
    <name type="synonym">Lolium perenne subsp. multiflorum</name>
    <dbReference type="NCBI Taxonomy" id="4521"/>
    <lineage>
        <taxon>Eukaryota</taxon>
        <taxon>Viridiplantae</taxon>
        <taxon>Streptophyta</taxon>
        <taxon>Embryophyta</taxon>
        <taxon>Tracheophyta</taxon>
        <taxon>Spermatophyta</taxon>
        <taxon>Magnoliopsida</taxon>
        <taxon>Liliopsida</taxon>
        <taxon>Poales</taxon>
        <taxon>Poaceae</taxon>
        <taxon>BOP clade</taxon>
        <taxon>Pooideae</taxon>
        <taxon>Poodae</taxon>
        <taxon>Poeae</taxon>
        <taxon>Poeae Chloroplast Group 2 (Poeae type)</taxon>
        <taxon>Loliodinae</taxon>
        <taxon>Loliinae</taxon>
        <taxon>Lolium</taxon>
    </lineage>
</organism>
<evidence type="ECO:0000313" key="2">
    <source>
        <dbReference type="EMBL" id="KAK1694459.1"/>
    </source>
</evidence>
<keyword evidence="3" id="KW-1185">Reference proteome</keyword>
<name>A0AAD8X5C9_LOLMU</name>
<feature type="region of interest" description="Disordered" evidence="1">
    <location>
        <begin position="1"/>
        <end position="25"/>
    </location>
</feature>
<reference evidence="2" key="1">
    <citation type="submission" date="2023-07" db="EMBL/GenBank/DDBJ databases">
        <title>A chromosome-level genome assembly of Lolium multiflorum.</title>
        <authorList>
            <person name="Chen Y."/>
            <person name="Copetti D."/>
            <person name="Kolliker R."/>
            <person name="Studer B."/>
        </authorList>
    </citation>
    <scope>NUCLEOTIDE SEQUENCE</scope>
    <source>
        <strain evidence="2">02402/16</strain>
        <tissue evidence="2">Leaf</tissue>
    </source>
</reference>
<gene>
    <name evidence="2" type="ORF">QYE76_011156</name>
</gene>
<protein>
    <submittedName>
        <fullName evidence="2">Uncharacterized protein</fullName>
    </submittedName>
</protein>
<comment type="caution">
    <text evidence="2">The sequence shown here is derived from an EMBL/GenBank/DDBJ whole genome shotgun (WGS) entry which is preliminary data.</text>
</comment>
<proteinExistence type="predicted"/>
<evidence type="ECO:0000256" key="1">
    <source>
        <dbReference type="SAM" id="MobiDB-lite"/>
    </source>
</evidence>
<dbReference type="Proteomes" id="UP001231189">
    <property type="component" value="Unassembled WGS sequence"/>
</dbReference>
<sequence>MNRARRFHTGTISCPRPGPRLSGGRSGGEAVRGLWLCADFLPSDDQLRLLAVIQRGWMNEDEDGCPLPSDLLWRELLFDELIAIRYKPGEVWPRLEEIEEHICTKTVVQVCAVKYRRGGRGGRCGVASGHQALQPNPESVTLSMYLD</sequence>
<feature type="compositionally biased region" description="Low complexity" evidence="1">
    <location>
        <begin position="13"/>
        <end position="23"/>
    </location>
</feature>
<dbReference type="EMBL" id="JAUUTY010000001">
    <property type="protein sequence ID" value="KAK1694459.1"/>
    <property type="molecule type" value="Genomic_DNA"/>
</dbReference>
<dbReference type="AlphaFoldDB" id="A0AAD8X5C9"/>
<evidence type="ECO:0000313" key="3">
    <source>
        <dbReference type="Proteomes" id="UP001231189"/>
    </source>
</evidence>
<accession>A0AAD8X5C9</accession>